<dbReference type="InterPro" id="IPR002763">
    <property type="entry name" value="DUF72"/>
</dbReference>
<dbReference type="PANTHER" id="PTHR30348:SF4">
    <property type="entry name" value="DUF72 DOMAIN-CONTAINING PROTEIN"/>
    <property type="match status" value="1"/>
</dbReference>
<comment type="caution">
    <text evidence="1">The sequence shown here is derived from an EMBL/GenBank/DDBJ whole genome shotgun (WGS) entry which is preliminary data.</text>
</comment>
<sequence>MGTIVLGTSGWDYPEWVGRVYPKRRIPDRLAYYARLFPIVEVNSTFYRLPPPGVAASWVRRTPSKFRFAAKFPQTITHEQRLVGTEEELHRFLAVLKPIRDAEKLAAALLQLPPSLAFDPGIVRTFYESLPRDLPVAVEFREPSWLAPESFELLREFGFAYVVVDEPHLPVRLEVTAPFSYVRWHGHGAKLWYDYTYSAEEIDAWVPRVRALAEKTDTIYGFFNNHFRGDAAANCQTLAEHLGLPPPPGASRLDV</sequence>
<dbReference type="EMBL" id="AUZY01009481">
    <property type="protein sequence ID" value="EQD41876.1"/>
    <property type="molecule type" value="Genomic_DNA"/>
</dbReference>
<evidence type="ECO:0000313" key="1">
    <source>
        <dbReference type="EMBL" id="EQD41876.1"/>
    </source>
</evidence>
<dbReference type="Pfam" id="PF01904">
    <property type="entry name" value="DUF72"/>
    <property type="match status" value="1"/>
</dbReference>
<organism evidence="1">
    <name type="scientific">mine drainage metagenome</name>
    <dbReference type="NCBI Taxonomy" id="410659"/>
    <lineage>
        <taxon>unclassified sequences</taxon>
        <taxon>metagenomes</taxon>
        <taxon>ecological metagenomes</taxon>
    </lineage>
</organism>
<dbReference type="PANTHER" id="PTHR30348">
    <property type="entry name" value="UNCHARACTERIZED PROTEIN YECE"/>
    <property type="match status" value="1"/>
</dbReference>
<protein>
    <submittedName>
        <fullName evidence="1">Protein containing DUF72</fullName>
    </submittedName>
</protein>
<name>T0Z1N9_9ZZZZ</name>
<gene>
    <name evidence="1" type="ORF">B1B_14331</name>
</gene>
<dbReference type="SUPFAM" id="SSF117396">
    <property type="entry name" value="TM1631-like"/>
    <property type="match status" value="1"/>
</dbReference>
<proteinExistence type="predicted"/>
<dbReference type="Gene3D" id="3.20.20.410">
    <property type="entry name" value="Protein of unknown function UPF0759"/>
    <property type="match status" value="1"/>
</dbReference>
<reference evidence="1" key="1">
    <citation type="submission" date="2013-08" db="EMBL/GenBank/DDBJ databases">
        <authorList>
            <person name="Mendez C."/>
            <person name="Richter M."/>
            <person name="Ferrer M."/>
            <person name="Sanchez J."/>
        </authorList>
    </citation>
    <scope>NUCLEOTIDE SEQUENCE</scope>
</reference>
<dbReference type="AlphaFoldDB" id="T0Z1N9"/>
<dbReference type="InterPro" id="IPR036520">
    <property type="entry name" value="UPF0759_sf"/>
</dbReference>
<reference evidence="1" key="2">
    <citation type="journal article" date="2014" name="ISME J.">
        <title>Microbial stratification in low pH oxic and suboxic macroscopic growths along an acid mine drainage.</title>
        <authorList>
            <person name="Mendez-Garcia C."/>
            <person name="Mesa V."/>
            <person name="Sprenger R.R."/>
            <person name="Richter M."/>
            <person name="Diez M.S."/>
            <person name="Solano J."/>
            <person name="Bargiela R."/>
            <person name="Golyshina O.V."/>
            <person name="Manteca A."/>
            <person name="Ramos J.L."/>
            <person name="Gallego J.R."/>
            <person name="Llorente I."/>
            <person name="Martins Dos Santos V.A."/>
            <person name="Jensen O.N."/>
            <person name="Pelaez A.I."/>
            <person name="Sanchez J."/>
            <person name="Ferrer M."/>
        </authorList>
    </citation>
    <scope>NUCLEOTIDE SEQUENCE</scope>
</reference>
<accession>T0Z1N9</accession>